<dbReference type="InterPro" id="IPR043132">
    <property type="entry name" value="BCAT-like_C"/>
</dbReference>
<evidence type="ECO:0000313" key="15">
    <source>
        <dbReference type="Proteomes" id="UP000185783"/>
    </source>
</evidence>
<dbReference type="Proteomes" id="UP000185783">
    <property type="component" value="Unassembled WGS sequence"/>
</dbReference>
<evidence type="ECO:0000256" key="11">
    <source>
        <dbReference type="ARBA" id="ARBA00048212"/>
    </source>
</evidence>
<gene>
    <name evidence="14" type="ORF">A3843_12645</name>
</gene>
<dbReference type="STRING" id="197461.A3843_12645"/>
<dbReference type="GO" id="GO:0004084">
    <property type="term" value="F:branched-chain-amino-acid transaminase activity"/>
    <property type="evidence" value="ECO:0007669"/>
    <property type="project" value="UniProtKB-EC"/>
</dbReference>
<dbReference type="GO" id="GO:0009082">
    <property type="term" value="P:branched-chain amino acid biosynthetic process"/>
    <property type="evidence" value="ECO:0007669"/>
    <property type="project" value="UniProtKB-KW"/>
</dbReference>
<dbReference type="CDD" id="cd01558">
    <property type="entry name" value="D-AAT_like"/>
    <property type="match status" value="1"/>
</dbReference>
<evidence type="ECO:0000256" key="10">
    <source>
        <dbReference type="ARBA" id="ARBA00023304"/>
    </source>
</evidence>
<dbReference type="NCBIfam" id="NF005209">
    <property type="entry name" value="PRK06680.1"/>
    <property type="match status" value="1"/>
</dbReference>
<keyword evidence="14" id="KW-0808">Transferase</keyword>
<dbReference type="Gene3D" id="3.30.470.10">
    <property type="match status" value="1"/>
</dbReference>
<evidence type="ECO:0000256" key="8">
    <source>
        <dbReference type="ARBA" id="ARBA00014472"/>
    </source>
</evidence>
<protein>
    <recommendedName>
        <fullName evidence="8">Probable branched-chain-amino-acid aminotransferase</fullName>
        <ecNumber evidence="7">2.6.1.42</ecNumber>
    </recommendedName>
</protein>
<dbReference type="Gene3D" id="3.20.10.10">
    <property type="entry name" value="D-amino Acid Aminotransferase, subunit A, domain 2"/>
    <property type="match status" value="1"/>
</dbReference>
<comment type="pathway">
    <text evidence="5">Amino-acid biosynthesis; L-leucine biosynthesis; L-leucine from 3-methyl-2-oxobutanoate: step 4/4.</text>
</comment>
<dbReference type="InterPro" id="IPR036038">
    <property type="entry name" value="Aminotransferase-like"/>
</dbReference>
<comment type="catalytic activity">
    <reaction evidence="12">
        <text>L-isoleucine + 2-oxoglutarate = (S)-3-methyl-2-oxopentanoate + L-glutamate</text>
        <dbReference type="Rhea" id="RHEA:24801"/>
        <dbReference type="ChEBI" id="CHEBI:16810"/>
        <dbReference type="ChEBI" id="CHEBI:29985"/>
        <dbReference type="ChEBI" id="CHEBI:35146"/>
        <dbReference type="ChEBI" id="CHEBI:58045"/>
        <dbReference type="EC" id="2.6.1.42"/>
    </reaction>
</comment>
<sequence>MSRVAYVNGRYVPHSQAAVHIEDRGYQFADGVYEVCEILKGQIVDLTAHLDRLDRSLDELSIRHPMTRVAFVTVMKEVVARNRVRDGLLYIQVTRGVARRDHVFPGPEVAPSVIMSAKSVSIEKGLKAAEKGMSVITTPENRWDRVDIKTVGLLPNVLAKQKAKEAGAKEAWFVDKDGYVTEGGSTNAWIVLNDGKLVTRPADHGILRGITRSVVMKLAEKHGISVEERAFTVEESKSAREAFVTSASLVVMPVVKIDDQVIGDGTPGPVAIELRKTFHEAAELIKLTAA</sequence>
<dbReference type="EC" id="2.6.1.42" evidence="7"/>
<keyword evidence="10" id="KW-0100">Branched-chain amino acid biosynthesis</keyword>
<evidence type="ECO:0000256" key="12">
    <source>
        <dbReference type="ARBA" id="ARBA00048798"/>
    </source>
</evidence>
<accession>A0A1U7JFF1</accession>
<dbReference type="GO" id="GO:0005829">
    <property type="term" value="C:cytosol"/>
    <property type="evidence" value="ECO:0007669"/>
    <property type="project" value="TreeGrafter"/>
</dbReference>
<comment type="pathway">
    <text evidence="4">Amino-acid biosynthesis; L-valine biosynthesis; L-valine from pyruvate: step 4/4.</text>
</comment>
<evidence type="ECO:0000256" key="3">
    <source>
        <dbReference type="ARBA" id="ARBA00004824"/>
    </source>
</evidence>
<proteinExistence type="inferred from homology"/>
<dbReference type="EMBL" id="LVVZ01000019">
    <property type="protein sequence ID" value="OKL43486.1"/>
    <property type="molecule type" value="Genomic_DNA"/>
</dbReference>
<dbReference type="GO" id="GO:0008652">
    <property type="term" value="P:amino acid biosynthetic process"/>
    <property type="evidence" value="ECO:0007669"/>
    <property type="project" value="UniProtKB-ARBA"/>
</dbReference>
<keyword evidence="10" id="KW-0028">Amino-acid biosynthesis</keyword>
<comment type="similarity">
    <text evidence="6">Belongs to the class-IV pyridoxal-phosphate-dependent aminotransferase family.</text>
</comment>
<dbReference type="PANTHER" id="PTHR42743">
    <property type="entry name" value="AMINO-ACID AMINOTRANSFERASE"/>
    <property type="match status" value="1"/>
</dbReference>
<comment type="caution">
    <text evidence="14">The sequence shown here is derived from an EMBL/GenBank/DDBJ whole genome shotgun (WGS) entry which is preliminary data.</text>
</comment>
<dbReference type="RefSeq" id="WP_028480967.1">
    <property type="nucleotide sequence ID" value="NZ_LVVZ01000019.1"/>
</dbReference>
<evidence type="ECO:0000256" key="9">
    <source>
        <dbReference type="ARBA" id="ARBA00022898"/>
    </source>
</evidence>
<dbReference type="OrthoDB" id="9805628at2"/>
<reference evidence="14 15" key="1">
    <citation type="submission" date="2016-03" db="EMBL/GenBank/DDBJ databases">
        <title>Genome sequence of Nesiotobacter sp. nov., a moderately halophilic alphaproteobacterium isolated from the Yellow Sea, China.</title>
        <authorList>
            <person name="Zhang G."/>
            <person name="Zhang R."/>
        </authorList>
    </citation>
    <scope>NUCLEOTIDE SEQUENCE [LARGE SCALE GENOMIC DNA]</scope>
    <source>
        <strain evidence="14 15">WB1-6</strain>
    </source>
</reference>
<dbReference type="InterPro" id="IPR001544">
    <property type="entry name" value="Aminotrans_IV"/>
</dbReference>
<evidence type="ECO:0000256" key="4">
    <source>
        <dbReference type="ARBA" id="ARBA00004931"/>
    </source>
</evidence>
<evidence type="ECO:0000256" key="2">
    <source>
        <dbReference type="ARBA" id="ARBA00003109"/>
    </source>
</evidence>
<comment type="pathway">
    <text evidence="3">Amino-acid biosynthesis; L-isoleucine biosynthesis; L-isoleucine from 2-oxobutanoate: step 4/4.</text>
</comment>
<comment type="catalytic activity">
    <reaction evidence="13">
        <text>L-leucine + 2-oxoglutarate = 4-methyl-2-oxopentanoate + L-glutamate</text>
        <dbReference type="Rhea" id="RHEA:18321"/>
        <dbReference type="ChEBI" id="CHEBI:16810"/>
        <dbReference type="ChEBI" id="CHEBI:17865"/>
        <dbReference type="ChEBI" id="CHEBI:29985"/>
        <dbReference type="ChEBI" id="CHEBI:57427"/>
        <dbReference type="EC" id="2.6.1.42"/>
    </reaction>
</comment>
<evidence type="ECO:0000256" key="6">
    <source>
        <dbReference type="ARBA" id="ARBA00009320"/>
    </source>
</evidence>
<name>A0A1U7JFF1_9HYPH</name>
<evidence type="ECO:0000313" key="14">
    <source>
        <dbReference type="EMBL" id="OKL43486.1"/>
    </source>
</evidence>
<dbReference type="InterPro" id="IPR043131">
    <property type="entry name" value="BCAT-like_N"/>
</dbReference>
<evidence type="ECO:0000256" key="13">
    <source>
        <dbReference type="ARBA" id="ARBA00049229"/>
    </source>
</evidence>
<evidence type="ECO:0000256" key="7">
    <source>
        <dbReference type="ARBA" id="ARBA00013053"/>
    </source>
</evidence>
<dbReference type="PANTHER" id="PTHR42743:SF11">
    <property type="entry name" value="AMINODEOXYCHORISMATE LYASE"/>
    <property type="match status" value="1"/>
</dbReference>
<dbReference type="FunFam" id="3.20.10.10:FF:000002">
    <property type="entry name" value="D-alanine aminotransferase"/>
    <property type="match status" value="1"/>
</dbReference>
<comment type="function">
    <text evidence="2">Acts on leucine, isoleucine and valine.</text>
</comment>
<organism evidence="14 15">
    <name type="scientific">Pseudovibrio exalbescens</name>
    <dbReference type="NCBI Taxonomy" id="197461"/>
    <lineage>
        <taxon>Bacteria</taxon>
        <taxon>Pseudomonadati</taxon>
        <taxon>Pseudomonadota</taxon>
        <taxon>Alphaproteobacteria</taxon>
        <taxon>Hyphomicrobiales</taxon>
        <taxon>Stappiaceae</taxon>
        <taxon>Pseudovibrio</taxon>
    </lineage>
</organism>
<comment type="catalytic activity">
    <reaction evidence="11">
        <text>L-valine + 2-oxoglutarate = 3-methyl-2-oxobutanoate + L-glutamate</text>
        <dbReference type="Rhea" id="RHEA:24813"/>
        <dbReference type="ChEBI" id="CHEBI:11851"/>
        <dbReference type="ChEBI" id="CHEBI:16810"/>
        <dbReference type="ChEBI" id="CHEBI:29985"/>
        <dbReference type="ChEBI" id="CHEBI:57762"/>
        <dbReference type="EC" id="2.6.1.42"/>
    </reaction>
</comment>
<dbReference type="Pfam" id="PF01063">
    <property type="entry name" value="Aminotran_4"/>
    <property type="match status" value="1"/>
</dbReference>
<evidence type="ECO:0000256" key="5">
    <source>
        <dbReference type="ARBA" id="ARBA00005072"/>
    </source>
</evidence>
<dbReference type="SUPFAM" id="SSF56752">
    <property type="entry name" value="D-aminoacid aminotransferase-like PLP-dependent enzymes"/>
    <property type="match status" value="1"/>
</dbReference>
<dbReference type="AlphaFoldDB" id="A0A1U7JFF1"/>
<keyword evidence="14" id="KW-0032">Aminotransferase</keyword>
<keyword evidence="9" id="KW-0663">Pyridoxal phosphate</keyword>
<keyword evidence="15" id="KW-1185">Reference proteome</keyword>
<comment type="cofactor">
    <cofactor evidence="1">
        <name>pyridoxal 5'-phosphate</name>
        <dbReference type="ChEBI" id="CHEBI:597326"/>
    </cofactor>
</comment>
<evidence type="ECO:0000256" key="1">
    <source>
        <dbReference type="ARBA" id="ARBA00001933"/>
    </source>
</evidence>
<dbReference type="InterPro" id="IPR050571">
    <property type="entry name" value="Class-IV_PLP-Dep_Aminotrnsfr"/>
</dbReference>